<protein>
    <submittedName>
        <fullName evidence="1">Uncharacterized protein</fullName>
    </submittedName>
</protein>
<sequence>MNLHISSHSSPFSCVLPFAYKSLSVTYLMTKTSQDN</sequence>
<dbReference type="AlphaFoldDB" id="A0A0A9B1U5"/>
<reference evidence="1" key="2">
    <citation type="journal article" date="2015" name="Data Brief">
        <title>Shoot transcriptome of the giant reed, Arundo donax.</title>
        <authorList>
            <person name="Barrero R.A."/>
            <person name="Guerrero F.D."/>
            <person name="Moolhuijzen P."/>
            <person name="Goolsby J.A."/>
            <person name="Tidwell J."/>
            <person name="Bellgard S.E."/>
            <person name="Bellgard M.I."/>
        </authorList>
    </citation>
    <scope>NUCLEOTIDE SEQUENCE</scope>
    <source>
        <tissue evidence="1">Shoot tissue taken approximately 20 cm above the soil surface</tissue>
    </source>
</reference>
<evidence type="ECO:0000313" key="1">
    <source>
        <dbReference type="EMBL" id="JAD55100.1"/>
    </source>
</evidence>
<organism evidence="1">
    <name type="scientific">Arundo donax</name>
    <name type="common">Giant reed</name>
    <name type="synonym">Donax arundinaceus</name>
    <dbReference type="NCBI Taxonomy" id="35708"/>
    <lineage>
        <taxon>Eukaryota</taxon>
        <taxon>Viridiplantae</taxon>
        <taxon>Streptophyta</taxon>
        <taxon>Embryophyta</taxon>
        <taxon>Tracheophyta</taxon>
        <taxon>Spermatophyta</taxon>
        <taxon>Magnoliopsida</taxon>
        <taxon>Liliopsida</taxon>
        <taxon>Poales</taxon>
        <taxon>Poaceae</taxon>
        <taxon>PACMAD clade</taxon>
        <taxon>Arundinoideae</taxon>
        <taxon>Arundineae</taxon>
        <taxon>Arundo</taxon>
    </lineage>
</organism>
<dbReference type="EMBL" id="GBRH01242795">
    <property type="protein sequence ID" value="JAD55100.1"/>
    <property type="molecule type" value="Transcribed_RNA"/>
</dbReference>
<accession>A0A0A9B1U5</accession>
<reference evidence="1" key="1">
    <citation type="submission" date="2014-09" db="EMBL/GenBank/DDBJ databases">
        <authorList>
            <person name="Magalhaes I.L.F."/>
            <person name="Oliveira U."/>
            <person name="Santos F.R."/>
            <person name="Vidigal T.H.D.A."/>
            <person name="Brescovit A.D."/>
            <person name="Santos A.J."/>
        </authorList>
    </citation>
    <scope>NUCLEOTIDE SEQUENCE</scope>
    <source>
        <tissue evidence="1">Shoot tissue taken approximately 20 cm above the soil surface</tissue>
    </source>
</reference>
<proteinExistence type="predicted"/>
<name>A0A0A9B1U5_ARUDO</name>